<dbReference type="EMBL" id="JADGIZ020000281">
    <property type="protein sequence ID" value="KAL2911023.1"/>
    <property type="molecule type" value="Genomic_DNA"/>
</dbReference>
<comment type="caution">
    <text evidence="2">The sequence shown here is derived from an EMBL/GenBank/DDBJ whole genome shotgun (WGS) entry which is preliminary data.</text>
</comment>
<evidence type="ECO:0000256" key="1">
    <source>
        <dbReference type="SAM" id="MobiDB-lite"/>
    </source>
</evidence>
<proteinExistence type="predicted"/>
<reference evidence="2 3" key="1">
    <citation type="submission" date="2023-09" db="EMBL/GenBank/DDBJ databases">
        <title>Pangenome analysis of Batrachochytrium dendrobatidis and related Chytrids.</title>
        <authorList>
            <person name="Yacoub M.N."/>
            <person name="Stajich J.E."/>
            <person name="James T.Y."/>
        </authorList>
    </citation>
    <scope>NUCLEOTIDE SEQUENCE [LARGE SCALE GENOMIC DNA]</scope>
    <source>
        <strain evidence="2 3">JEL0888</strain>
    </source>
</reference>
<protein>
    <submittedName>
        <fullName evidence="2">Uncharacterized protein</fullName>
    </submittedName>
</protein>
<feature type="compositionally biased region" description="Basic and acidic residues" evidence="1">
    <location>
        <begin position="54"/>
        <end position="63"/>
    </location>
</feature>
<keyword evidence="3" id="KW-1185">Reference proteome</keyword>
<feature type="non-terminal residue" evidence="2">
    <location>
        <position position="90"/>
    </location>
</feature>
<evidence type="ECO:0000313" key="3">
    <source>
        <dbReference type="Proteomes" id="UP001527925"/>
    </source>
</evidence>
<name>A0ABR4MUT8_9FUNG</name>
<gene>
    <name evidence="2" type="ORF">HK105_209532</name>
</gene>
<feature type="region of interest" description="Disordered" evidence="1">
    <location>
        <begin position="33"/>
        <end position="69"/>
    </location>
</feature>
<dbReference type="Proteomes" id="UP001527925">
    <property type="component" value="Unassembled WGS sequence"/>
</dbReference>
<sequence>MSLASLLAELVPVDVDAVLAEGPHAQAVLRALVGEPPMPTDDGNDDGGGGGGKDGGRGSDSLRRQLAKGTGFEEDDARLVVASLFGAAPA</sequence>
<evidence type="ECO:0000313" key="2">
    <source>
        <dbReference type="EMBL" id="KAL2911023.1"/>
    </source>
</evidence>
<organism evidence="2 3">
    <name type="scientific">Polyrhizophydium stewartii</name>
    <dbReference type="NCBI Taxonomy" id="2732419"/>
    <lineage>
        <taxon>Eukaryota</taxon>
        <taxon>Fungi</taxon>
        <taxon>Fungi incertae sedis</taxon>
        <taxon>Chytridiomycota</taxon>
        <taxon>Chytridiomycota incertae sedis</taxon>
        <taxon>Chytridiomycetes</taxon>
        <taxon>Rhizophydiales</taxon>
        <taxon>Rhizophydiales incertae sedis</taxon>
        <taxon>Polyrhizophydium</taxon>
    </lineage>
</organism>
<accession>A0ABR4MUT8</accession>